<accession>A0A518G4D3</accession>
<dbReference type="EMBL" id="CP036298">
    <property type="protein sequence ID" value="QDV23457.1"/>
    <property type="molecule type" value="Genomic_DNA"/>
</dbReference>
<dbReference type="AlphaFoldDB" id="A0A518G4D3"/>
<dbReference type="KEGG" id="ahel:Q31a_17550"/>
<reference evidence="1 2" key="1">
    <citation type="submission" date="2019-02" db="EMBL/GenBank/DDBJ databases">
        <title>Deep-cultivation of Planctomycetes and their phenomic and genomic characterization uncovers novel biology.</title>
        <authorList>
            <person name="Wiegand S."/>
            <person name="Jogler M."/>
            <person name="Boedeker C."/>
            <person name="Pinto D."/>
            <person name="Vollmers J."/>
            <person name="Rivas-Marin E."/>
            <person name="Kohn T."/>
            <person name="Peeters S.H."/>
            <person name="Heuer A."/>
            <person name="Rast P."/>
            <person name="Oberbeckmann S."/>
            <person name="Bunk B."/>
            <person name="Jeske O."/>
            <person name="Meyerdierks A."/>
            <person name="Storesund J.E."/>
            <person name="Kallscheuer N."/>
            <person name="Luecker S."/>
            <person name="Lage O.M."/>
            <person name="Pohl T."/>
            <person name="Merkel B.J."/>
            <person name="Hornburger P."/>
            <person name="Mueller R.-W."/>
            <person name="Bruemmer F."/>
            <person name="Labrenz M."/>
            <person name="Spormann A.M."/>
            <person name="Op den Camp H."/>
            <person name="Overmann J."/>
            <person name="Amann R."/>
            <person name="Jetten M.S.M."/>
            <person name="Mascher T."/>
            <person name="Medema M.H."/>
            <person name="Devos D.P."/>
            <person name="Kaster A.-K."/>
            <person name="Ovreas L."/>
            <person name="Rohde M."/>
            <person name="Galperin M.Y."/>
            <person name="Jogler C."/>
        </authorList>
    </citation>
    <scope>NUCLEOTIDE SEQUENCE [LARGE SCALE GENOMIC DNA]</scope>
    <source>
        <strain evidence="1 2">Q31a</strain>
    </source>
</reference>
<evidence type="ECO:0000313" key="1">
    <source>
        <dbReference type="EMBL" id="QDV23457.1"/>
    </source>
</evidence>
<dbReference type="RefSeq" id="WP_145076411.1">
    <property type="nucleotide sequence ID" value="NZ_CP036298.1"/>
</dbReference>
<keyword evidence="2" id="KW-1185">Reference proteome</keyword>
<sequence length="141" mass="16146">MSERCFVQLQAYVMARQSAEWLTLGELLKLAESCEATAHVDRTQAWAADFAIPMIRELGQRLERSGESPEGTNHKDIIETARQLRTSQRAFESARQLKIVKANDHQSEIKRLQYKLDNLLANSSQTLLFTDTEEPELKRKA</sequence>
<evidence type="ECO:0000313" key="2">
    <source>
        <dbReference type="Proteomes" id="UP000318017"/>
    </source>
</evidence>
<proteinExistence type="predicted"/>
<organism evidence="1 2">
    <name type="scientific">Aureliella helgolandensis</name>
    <dbReference type="NCBI Taxonomy" id="2527968"/>
    <lineage>
        <taxon>Bacteria</taxon>
        <taxon>Pseudomonadati</taxon>
        <taxon>Planctomycetota</taxon>
        <taxon>Planctomycetia</taxon>
        <taxon>Pirellulales</taxon>
        <taxon>Pirellulaceae</taxon>
        <taxon>Aureliella</taxon>
    </lineage>
</organism>
<gene>
    <name evidence="1" type="ORF">Q31a_17550</name>
</gene>
<protein>
    <submittedName>
        <fullName evidence="1">Uncharacterized protein</fullName>
    </submittedName>
</protein>
<dbReference type="Proteomes" id="UP000318017">
    <property type="component" value="Chromosome"/>
</dbReference>
<name>A0A518G4D3_9BACT</name>